<gene>
    <name evidence="3" type="ORF">F8153_12200</name>
</gene>
<keyword evidence="4" id="KW-1185">Reference proteome</keyword>
<dbReference type="Pfam" id="PF25023">
    <property type="entry name" value="TEN_YD-shell"/>
    <property type="match status" value="1"/>
</dbReference>
<evidence type="ECO:0000313" key="3">
    <source>
        <dbReference type="EMBL" id="KAB3527350.1"/>
    </source>
</evidence>
<name>A0A833MD46_9FIRM</name>
<reference evidence="3 4" key="1">
    <citation type="submission" date="2019-10" db="EMBL/GenBank/DDBJ databases">
        <title>Alkaliphilus serpentinus sp. nov. and Alkaliphilus pronyensis sp. nov., two novel anaerobic alkaliphilic species isolated from the serpentinized-hosted hydrothermal field of the Prony Bay (New Caledonia).</title>
        <authorList>
            <person name="Postec A."/>
        </authorList>
    </citation>
    <scope>NUCLEOTIDE SEQUENCE [LARGE SCALE GENOMIC DNA]</scope>
    <source>
        <strain evidence="3 4">LacT</strain>
    </source>
</reference>
<feature type="domain" description="Teneurin-like YD-shell" evidence="2">
    <location>
        <begin position="18"/>
        <end position="157"/>
    </location>
</feature>
<sequence>MGRLIKEITSDGSEKLYIYDAANNRKSLIIKVDGDIYTHTTYSYDKMNRLTQVSENGELVATYTYDTNGNRESINYSNGNTTEYTYNLANNLKRLTNRLGAEVLSQYTYTYLLDGNQETKTDHNGKITTYTYDDLGRLISEAPDNEPSITYTYDDYNNRRAMTIEGISETTYEYDKSNRLKVERKIAGDITEITRYSYDHNGNQIYKGTEVIKPDMGETPSVNILVAGVDGGSSIVTFNQYNGFNQLIKTIVGDKTINYSYNGKGLRSSKEVNGAATIHIWDG</sequence>
<feature type="non-terminal residue" evidence="3">
    <location>
        <position position="283"/>
    </location>
</feature>
<dbReference type="Gene3D" id="2.180.10.10">
    <property type="entry name" value="RHS repeat-associated core"/>
    <property type="match status" value="1"/>
</dbReference>
<dbReference type="PANTHER" id="PTHR32305">
    <property type="match status" value="1"/>
</dbReference>
<accession>A0A833MD46</accession>
<organism evidence="3 4">
    <name type="scientific">Alkaliphilus serpentinus</name>
    <dbReference type="NCBI Taxonomy" id="1482731"/>
    <lineage>
        <taxon>Bacteria</taxon>
        <taxon>Bacillati</taxon>
        <taxon>Bacillota</taxon>
        <taxon>Clostridia</taxon>
        <taxon>Peptostreptococcales</taxon>
        <taxon>Natronincolaceae</taxon>
        <taxon>Alkaliphilus</taxon>
    </lineage>
</organism>
<dbReference type="RefSeq" id="WP_192929800.1">
    <property type="nucleotide sequence ID" value="NZ_WBZB01000043.1"/>
</dbReference>
<proteinExistence type="predicted"/>
<evidence type="ECO:0000259" key="2">
    <source>
        <dbReference type="Pfam" id="PF25023"/>
    </source>
</evidence>
<comment type="caution">
    <text evidence="3">The sequence shown here is derived from an EMBL/GenBank/DDBJ whole genome shotgun (WGS) entry which is preliminary data.</text>
</comment>
<dbReference type="PANTHER" id="PTHR32305:SF15">
    <property type="entry name" value="PROTEIN RHSA-RELATED"/>
    <property type="match status" value="1"/>
</dbReference>
<dbReference type="NCBIfam" id="TIGR01643">
    <property type="entry name" value="YD_repeat_2x"/>
    <property type="match status" value="2"/>
</dbReference>
<dbReference type="InterPro" id="IPR056823">
    <property type="entry name" value="TEN-like_YD-shell"/>
</dbReference>
<evidence type="ECO:0000256" key="1">
    <source>
        <dbReference type="ARBA" id="ARBA00022737"/>
    </source>
</evidence>
<dbReference type="EMBL" id="WBZB01000043">
    <property type="protein sequence ID" value="KAB3527350.1"/>
    <property type="molecule type" value="Genomic_DNA"/>
</dbReference>
<keyword evidence="1" id="KW-0677">Repeat</keyword>
<protein>
    <submittedName>
        <fullName evidence="3">RHS repeat protein</fullName>
    </submittedName>
</protein>
<dbReference type="InterPro" id="IPR006530">
    <property type="entry name" value="YD"/>
</dbReference>
<evidence type="ECO:0000313" key="4">
    <source>
        <dbReference type="Proteomes" id="UP000465601"/>
    </source>
</evidence>
<dbReference type="AlphaFoldDB" id="A0A833MD46"/>
<dbReference type="Proteomes" id="UP000465601">
    <property type="component" value="Unassembled WGS sequence"/>
</dbReference>
<dbReference type="InterPro" id="IPR050708">
    <property type="entry name" value="T6SS_VgrG/RHS"/>
</dbReference>